<dbReference type="OMA" id="YGSEAWY"/>
<dbReference type="PANTHER" id="PTHR46268">
    <property type="entry name" value="STRESS RESPONSE PROTEIN NHAX"/>
    <property type="match status" value="1"/>
</dbReference>
<dbReference type="PRINTS" id="PR01438">
    <property type="entry name" value="UNVRSLSTRESS"/>
</dbReference>
<name>A0A482T7J3_9EURY</name>
<accession>A0A482T7J3</accession>
<organism evidence="3 4">
    <name type="scientific">Halogeometricum borinquense</name>
    <dbReference type="NCBI Taxonomy" id="60847"/>
    <lineage>
        <taxon>Archaea</taxon>
        <taxon>Methanobacteriati</taxon>
        <taxon>Methanobacteriota</taxon>
        <taxon>Stenosarchaea group</taxon>
        <taxon>Halobacteria</taxon>
        <taxon>Halobacteriales</taxon>
        <taxon>Haloferacaceae</taxon>
        <taxon>Halogeometricum</taxon>
    </lineage>
</organism>
<sequence length="148" mass="16228">MAKHVLVPVDGSALSWSALRYALGEFPEASITALHVVDLFEPGYGTYPEFETTYEPLMGSEEWYERAEEVSERLLSEAEAIAGDHDRTVATASEIGDSKRVIVDYSEAEDVDQIVLGAHGRGEEGRAVFGSVAEIVVRRARVTVTLVR</sequence>
<dbReference type="AlphaFoldDB" id="A0A482T7J3"/>
<evidence type="ECO:0000256" key="1">
    <source>
        <dbReference type="ARBA" id="ARBA00008791"/>
    </source>
</evidence>
<dbReference type="PANTHER" id="PTHR46268:SF24">
    <property type="entry name" value="UNIVERSAL STRESS PROTEIN"/>
    <property type="match status" value="1"/>
</dbReference>
<gene>
    <name evidence="3" type="ORF">ELS19_19050</name>
</gene>
<dbReference type="Proteomes" id="UP000294028">
    <property type="component" value="Unassembled WGS sequence"/>
</dbReference>
<protein>
    <submittedName>
        <fullName evidence="3">Universal stress protein</fullName>
    </submittedName>
</protein>
<dbReference type="EMBL" id="RZHH01000003">
    <property type="protein sequence ID" value="RYJ08595.1"/>
    <property type="molecule type" value="Genomic_DNA"/>
</dbReference>
<evidence type="ECO:0000313" key="3">
    <source>
        <dbReference type="EMBL" id="RYJ08595.1"/>
    </source>
</evidence>
<dbReference type="InterPro" id="IPR014729">
    <property type="entry name" value="Rossmann-like_a/b/a_fold"/>
</dbReference>
<dbReference type="InterPro" id="IPR006016">
    <property type="entry name" value="UspA"/>
</dbReference>
<dbReference type="CDD" id="cd00293">
    <property type="entry name" value="USP-like"/>
    <property type="match status" value="1"/>
</dbReference>
<reference evidence="3 4" key="1">
    <citation type="submission" date="2018-12" db="EMBL/GenBank/DDBJ databases">
        <title>Genome analysis provides insights into bioremediation potentialities of Halogeometricum borinquense strain N11.</title>
        <authorList>
            <person name="Najjari A."/>
            <person name="Youssef N."/>
            <person name="Fhoula I."/>
            <person name="Ben Dhia O."/>
            <person name="Mahjoubi M."/>
            <person name="Ouzari H.I."/>
            <person name="Cherif A."/>
        </authorList>
    </citation>
    <scope>NUCLEOTIDE SEQUENCE [LARGE SCALE GENOMIC DNA]</scope>
    <source>
        <strain evidence="3 4">N11</strain>
    </source>
</reference>
<evidence type="ECO:0000313" key="4">
    <source>
        <dbReference type="Proteomes" id="UP000294028"/>
    </source>
</evidence>
<dbReference type="SUPFAM" id="SSF52402">
    <property type="entry name" value="Adenine nucleotide alpha hydrolases-like"/>
    <property type="match status" value="1"/>
</dbReference>
<dbReference type="GeneID" id="9989028"/>
<comment type="caution">
    <text evidence="3">The sequence shown here is derived from an EMBL/GenBank/DDBJ whole genome shotgun (WGS) entry which is preliminary data.</text>
</comment>
<dbReference type="Gene3D" id="3.40.50.620">
    <property type="entry name" value="HUPs"/>
    <property type="match status" value="1"/>
</dbReference>
<dbReference type="RefSeq" id="WP_006056014.1">
    <property type="nucleotide sequence ID" value="NZ_RZHH01000003.1"/>
</dbReference>
<dbReference type="Pfam" id="PF00582">
    <property type="entry name" value="Usp"/>
    <property type="match status" value="1"/>
</dbReference>
<feature type="domain" description="UspA" evidence="2">
    <location>
        <begin position="1"/>
        <end position="148"/>
    </location>
</feature>
<proteinExistence type="inferred from homology"/>
<evidence type="ECO:0000259" key="2">
    <source>
        <dbReference type="Pfam" id="PF00582"/>
    </source>
</evidence>
<dbReference type="InterPro" id="IPR006015">
    <property type="entry name" value="Universal_stress_UspA"/>
</dbReference>
<comment type="similarity">
    <text evidence="1">Belongs to the universal stress protein A family.</text>
</comment>